<dbReference type="PANTHER" id="PTHR22538:SF1">
    <property type="entry name" value="VWFD DOMAIN-CONTAINING PROTEIN"/>
    <property type="match status" value="1"/>
</dbReference>
<organism evidence="2 4">
    <name type="scientific">Aphanomyces astaci</name>
    <name type="common">Crayfish plague agent</name>
    <dbReference type="NCBI Taxonomy" id="112090"/>
    <lineage>
        <taxon>Eukaryota</taxon>
        <taxon>Sar</taxon>
        <taxon>Stramenopiles</taxon>
        <taxon>Oomycota</taxon>
        <taxon>Saprolegniomycetes</taxon>
        <taxon>Saprolegniales</taxon>
        <taxon>Verrucalvaceae</taxon>
        <taxon>Aphanomyces</taxon>
    </lineage>
</organism>
<dbReference type="PANTHER" id="PTHR22538">
    <property type="entry name" value="CILIA- AND FLAGELLA-ASSOCIATED PROTEIN 74"/>
    <property type="match status" value="1"/>
</dbReference>
<dbReference type="Proteomes" id="UP000266239">
    <property type="component" value="Unassembled WGS sequence"/>
</dbReference>
<name>A0A397AZ18_APHAT</name>
<evidence type="ECO:0000313" key="2">
    <source>
        <dbReference type="EMBL" id="RHY10777.1"/>
    </source>
</evidence>
<sequence length="331" mass="36385">MATVPDLRRHLHAFRLHPFVASSLLCVLLAGLAQLCLPQASPDASSSPCRCTLPEKMPCLFMHGLGEAQTLPLQDSYPSYWGQIHHNAPCCSSVRFARIETINRGWDHPSLQDDFCAAAMNVSGSTCSGRIDKLILVAHSMGNLIASGALASGRCNMAKNVHWISIAAPMEGTKSSNCIEKVCQNEWMAPLSVAIGSMCPAPPAILSMRHMSTVAEPMKQKFKDAQHAWARHVTRLSCGVDTFGVVGVSSLFNSLRNWWVAMWSFHDHPEVDGLVDFSSCTGGRDWDGFGSHAETSLHYKARVNHMDAAFQNGDGWWGSDRKPMQWFQCTL</sequence>
<gene>
    <name evidence="2" type="ORF">DYB25_002049</name>
    <name evidence="3" type="ORF">DYB34_003961</name>
</gene>
<evidence type="ECO:0000313" key="3">
    <source>
        <dbReference type="EMBL" id="RHY40861.1"/>
    </source>
</evidence>
<evidence type="ECO:0000313" key="5">
    <source>
        <dbReference type="Proteomes" id="UP000283543"/>
    </source>
</evidence>
<reference evidence="4 5" key="1">
    <citation type="submission" date="2018-08" db="EMBL/GenBank/DDBJ databases">
        <title>Aphanomyces genome sequencing and annotation.</title>
        <authorList>
            <person name="Minardi D."/>
            <person name="Oidtmann B."/>
            <person name="Van Der Giezen M."/>
            <person name="Studholme D.J."/>
        </authorList>
    </citation>
    <scope>NUCLEOTIDE SEQUENCE [LARGE SCALE GENOMIC DNA]</scope>
    <source>
        <strain evidence="3 5">Si</strain>
        <strain evidence="2 4">Yx</strain>
    </source>
</reference>
<comment type="caution">
    <text evidence="2">The sequence shown here is derived from an EMBL/GenBank/DDBJ whole genome shotgun (WGS) entry which is preliminary data.</text>
</comment>
<dbReference type="EMBL" id="QUTB01009513">
    <property type="protein sequence ID" value="RHY40861.1"/>
    <property type="molecule type" value="Genomic_DNA"/>
</dbReference>
<evidence type="ECO:0000313" key="4">
    <source>
        <dbReference type="Proteomes" id="UP000266239"/>
    </source>
</evidence>
<dbReference type="VEuPathDB" id="FungiDB:H257_03041"/>
<feature type="chain" id="PRO_5036074306" description="GPI inositol-deacylase" evidence="1">
    <location>
        <begin position="39"/>
        <end position="331"/>
    </location>
</feature>
<dbReference type="Gene3D" id="3.40.50.1820">
    <property type="entry name" value="alpha/beta hydrolase"/>
    <property type="match status" value="1"/>
</dbReference>
<dbReference type="Proteomes" id="UP000283543">
    <property type="component" value="Unassembled WGS sequence"/>
</dbReference>
<dbReference type="SUPFAM" id="SSF53474">
    <property type="entry name" value="alpha/beta-Hydrolases"/>
    <property type="match status" value="1"/>
</dbReference>
<protein>
    <recommendedName>
        <fullName evidence="6">GPI inositol-deacylase</fullName>
    </recommendedName>
</protein>
<dbReference type="AlphaFoldDB" id="A0A397AZ18"/>
<dbReference type="InterPro" id="IPR029058">
    <property type="entry name" value="AB_hydrolase_fold"/>
</dbReference>
<evidence type="ECO:0008006" key="6">
    <source>
        <dbReference type="Google" id="ProtNLM"/>
    </source>
</evidence>
<evidence type="ECO:0000256" key="1">
    <source>
        <dbReference type="SAM" id="SignalP"/>
    </source>
</evidence>
<proteinExistence type="predicted"/>
<dbReference type="EMBL" id="QUTA01006530">
    <property type="protein sequence ID" value="RHY10777.1"/>
    <property type="molecule type" value="Genomic_DNA"/>
</dbReference>
<keyword evidence="1" id="KW-0732">Signal</keyword>
<feature type="signal peptide" evidence="1">
    <location>
        <begin position="1"/>
        <end position="38"/>
    </location>
</feature>
<accession>A0A397AZ18</accession>